<gene>
    <name evidence="2" type="ORF">Poly59_26560</name>
</gene>
<evidence type="ECO:0000259" key="1">
    <source>
        <dbReference type="Pfam" id="PF07596"/>
    </source>
</evidence>
<organism evidence="2 3">
    <name type="scientific">Rubripirellula reticaptiva</name>
    <dbReference type="NCBI Taxonomy" id="2528013"/>
    <lineage>
        <taxon>Bacteria</taxon>
        <taxon>Pseudomonadati</taxon>
        <taxon>Planctomycetota</taxon>
        <taxon>Planctomycetia</taxon>
        <taxon>Pirellulales</taxon>
        <taxon>Pirellulaceae</taxon>
        <taxon>Rubripirellula</taxon>
    </lineage>
</organism>
<dbReference type="SUPFAM" id="SSF54523">
    <property type="entry name" value="Pili subunits"/>
    <property type="match status" value="1"/>
</dbReference>
<evidence type="ECO:0000313" key="2">
    <source>
        <dbReference type="EMBL" id="TWU56352.1"/>
    </source>
</evidence>
<dbReference type="OrthoDB" id="241541at2"/>
<dbReference type="PROSITE" id="PS00409">
    <property type="entry name" value="PROKAR_NTER_METHYL"/>
    <property type="match status" value="1"/>
</dbReference>
<dbReference type="PANTHER" id="PTHR30093:SF2">
    <property type="entry name" value="TYPE II SECRETION SYSTEM PROTEIN H"/>
    <property type="match status" value="1"/>
</dbReference>
<protein>
    <recommendedName>
        <fullName evidence="1">DUF1559 domain-containing protein</fullName>
    </recommendedName>
</protein>
<sequence length="375" mass="40693">MSCRKKSGFTLVELLVVIAIIGVLVGLLLPAVQAAREAARRMSCSNNFKQIGLGLHNYHSAFQRLPMSRNTTVPNWRGLGPNVAILPFIEQQALWEQIASPHVNEAGTTFAAFGGLPWNVDYTPYRNEVQSFRCPSDPGQSIGIGRFNYAYNYGDGSEWLTWYWPTWNGRRAAQRGFWVWQRSMKFRDCLDGLSNTMAMGEIATDNGDRSIVGTAAVLVDADTASYERIEKAECVDVVDPLRPQFYSTANDVLGYGGFGGQANKGRWWADSVACNTAVSTVIGPNGPSCIMTQNVSDDWGGGIFTVSSRHLGGAHVLMGDGAVKFVTDSINSSTEGMQPLTVSDSSVHPAGSPSPFGVWGALGTRASKEVISEEF</sequence>
<accession>A0A5C6F5T5</accession>
<dbReference type="InterPro" id="IPR045584">
    <property type="entry name" value="Pilin-like"/>
</dbReference>
<dbReference type="Pfam" id="PF07963">
    <property type="entry name" value="N_methyl"/>
    <property type="match status" value="1"/>
</dbReference>
<dbReference type="EMBL" id="SJPX01000002">
    <property type="protein sequence ID" value="TWU56352.1"/>
    <property type="molecule type" value="Genomic_DNA"/>
</dbReference>
<dbReference type="NCBIfam" id="TIGR02532">
    <property type="entry name" value="IV_pilin_GFxxxE"/>
    <property type="match status" value="1"/>
</dbReference>
<dbReference type="RefSeq" id="WP_146534348.1">
    <property type="nucleotide sequence ID" value="NZ_SJPX01000002.1"/>
</dbReference>
<dbReference type="Proteomes" id="UP000317977">
    <property type="component" value="Unassembled WGS sequence"/>
</dbReference>
<dbReference type="InterPro" id="IPR011453">
    <property type="entry name" value="DUF1559"/>
</dbReference>
<keyword evidence="3" id="KW-1185">Reference proteome</keyword>
<dbReference type="Gene3D" id="3.30.700.10">
    <property type="entry name" value="Glycoprotein, Type 4 Pilin"/>
    <property type="match status" value="1"/>
</dbReference>
<comment type="caution">
    <text evidence="2">The sequence shown here is derived from an EMBL/GenBank/DDBJ whole genome shotgun (WGS) entry which is preliminary data.</text>
</comment>
<proteinExistence type="predicted"/>
<name>A0A5C6F5T5_9BACT</name>
<dbReference type="InterPro" id="IPR027558">
    <property type="entry name" value="Pre_pil_HX9DG_C"/>
</dbReference>
<feature type="domain" description="DUF1559" evidence="1">
    <location>
        <begin position="33"/>
        <end position="331"/>
    </location>
</feature>
<dbReference type="InterPro" id="IPR012902">
    <property type="entry name" value="N_methyl_site"/>
</dbReference>
<dbReference type="NCBIfam" id="TIGR04294">
    <property type="entry name" value="pre_pil_HX9DG"/>
    <property type="match status" value="1"/>
</dbReference>
<dbReference type="PANTHER" id="PTHR30093">
    <property type="entry name" value="GENERAL SECRETION PATHWAY PROTEIN G"/>
    <property type="match status" value="1"/>
</dbReference>
<evidence type="ECO:0000313" key="3">
    <source>
        <dbReference type="Proteomes" id="UP000317977"/>
    </source>
</evidence>
<dbReference type="AlphaFoldDB" id="A0A5C6F5T5"/>
<reference evidence="2 3" key="1">
    <citation type="submission" date="2019-02" db="EMBL/GenBank/DDBJ databases">
        <title>Deep-cultivation of Planctomycetes and their phenomic and genomic characterization uncovers novel biology.</title>
        <authorList>
            <person name="Wiegand S."/>
            <person name="Jogler M."/>
            <person name="Boedeker C."/>
            <person name="Pinto D."/>
            <person name="Vollmers J."/>
            <person name="Rivas-Marin E."/>
            <person name="Kohn T."/>
            <person name="Peeters S.H."/>
            <person name="Heuer A."/>
            <person name="Rast P."/>
            <person name="Oberbeckmann S."/>
            <person name="Bunk B."/>
            <person name="Jeske O."/>
            <person name="Meyerdierks A."/>
            <person name="Storesund J.E."/>
            <person name="Kallscheuer N."/>
            <person name="Luecker S."/>
            <person name="Lage O.M."/>
            <person name="Pohl T."/>
            <person name="Merkel B.J."/>
            <person name="Hornburger P."/>
            <person name="Mueller R.-W."/>
            <person name="Bruemmer F."/>
            <person name="Labrenz M."/>
            <person name="Spormann A.M."/>
            <person name="Op Den Camp H."/>
            <person name="Overmann J."/>
            <person name="Amann R."/>
            <person name="Jetten M.S.M."/>
            <person name="Mascher T."/>
            <person name="Medema M.H."/>
            <person name="Devos D.P."/>
            <person name="Kaster A.-K."/>
            <person name="Ovreas L."/>
            <person name="Rohde M."/>
            <person name="Galperin M.Y."/>
            <person name="Jogler C."/>
        </authorList>
    </citation>
    <scope>NUCLEOTIDE SEQUENCE [LARGE SCALE GENOMIC DNA]</scope>
    <source>
        <strain evidence="2 3">Poly59</strain>
    </source>
</reference>
<dbReference type="Pfam" id="PF07596">
    <property type="entry name" value="SBP_bac_10"/>
    <property type="match status" value="1"/>
</dbReference>